<dbReference type="GO" id="GO:0016977">
    <property type="term" value="F:chitosanase activity"/>
    <property type="evidence" value="ECO:0007669"/>
    <property type="project" value="InterPro"/>
</dbReference>
<dbReference type="EMBL" id="RAWG01000202">
    <property type="protein sequence ID" value="RKH38258.1"/>
    <property type="molecule type" value="Genomic_DNA"/>
</dbReference>
<dbReference type="Pfam" id="PF01374">
    <property type="entry name" value="Glyco_hydro_46"/>
    <property type="match status" value="1"/>
</dbReference>
<dbReference type="GO" id="GO:0005975">
    <property type="term" value="P:carbohydrate metabolic process"/>
    <property type="evidence" value="ECO:0007669"/>
    <property type="project" value="InterPro"/>
</dbReference>
<comment type="caution">
    <text evidence="2">The sequence shown here is derived from an EMBL/GenBank/DDBJ whole genome shotgun (WGS) entry which is preliminary data.</text>
</comment>
<dbReference type="Proteomes" id="UP000273405">
    <property type="component" value="Unassembled WGS sequence"/>
</dbReference>
<dbReference type="GO" id="GO:0005576">
    <property type="term" value="C:extracellular region"/>
    <property type="evidence" value="ECO:0007669"/>
    <property type="project" value="InterPro"/>
</dbReference>
<dbReference type="CDD" id="cd00978">
    <property type="entry name" value="chitosanase_GH46"/>
    <property type="match status" value="1"/>
</dbReference>
<dbReference type="SUPFAM" id="SSF53955">
    <property type="entry name" value="Lysozyme-like"/>
    <property type="match status" value="1"/>
</dbReference>
<dbReference type="InterPro" id="IPR023099">
    <property type="entry name" value="Glyco_hydro_46_N"/>
</dbReference>
<keyword evidence="3" id="KW-1185">Reference proteome</keyword>
<proteinExistence type="predicted"/>
<evidence type="ECO:0008006" key="4">
    <source>
        <dbReference type="Google" id="ProtNLM"/>
    </source>
</evidence>
<dbReference type="RefSeq" id="WP_120628128.1">
    <property type="nucleotide sequence ID" value="NZ_RAWG01000202.1"/>
</dbReference>
<name>A0A3A8N197_9BACT</name>
<dbReference type="Gene3D" id="3.30.386.10">
    <property type="entry name" value="Chitosanase, subunit A, domain 2"/>
    <property type="match status" value="1"/>
</dbReference>
<organism evidence="2 3">
    <name type="scientific">Corallococcus sicarius</name>
    <dbReference type="NCBI Taxonomy" id="2316726"/>
    <lineage>
        <taxon>Bacteria</taxon>
        <taxon>Pseudomonadati</taxon>
        <taxon>Myxococcota</taxon>
        <taxon>Myxococcia</taxon>
        <taxon>Myxococcales</taxon>
        <taxon>Cystobacterineae</taxon>
        <taxon>Myxococcaceae</taxon>
        <taxon>Corallococcus</taxon>
    </lineage>
</organism>
<dbReference type="AlphaFoldDB" id="A0A3A8N197"/>
<dbReference type="PROSITE" id="PS51257">
    <property type="entry name" value="PROKAR_LIPOPROTEIN"/>
    <property type="match status" value="1"/>
</dbReference>
<evidence type="ECO:0000256" key="1">
    <source>
        <dbReference type="SAM" id="SignalP"/>
    </source>
</evidence>
<protein>
    <recommendedName>
        <fullName evidence="4">Chitosanase</fullName>
    </recommendedName>
</protein>
<dbReference type="InterPro" id="IPR023346">
    <property type="entry name" value="Lysozyme-like_dom_sf"/>
</dbReference>
<sequence>MEARHSRTWWVQRFFAVGLAVAAVGCGAAQEADGAQATPSAVEQALGACTHQVTTNTYVGPDYWGTLVIKNTGTVAIANPQIALDVPSGVTCDDDQPGWTHTQSNRTCTYTRTSALTVAVNASYTFNYSSNSNTSFTATNVSVQSDSCGGTTPPPGPGLTANQKKVAEALTSIWENDTPTLNYAYSENIGDGRGYTSGRAGFCTGTGDAIQVVQCYRALRTEANGNRLAKYWNALTVINNRFLSTGQSQASTAELDAVGNWTADWAASFNTAATKADFKLCQDQVSDALYYTPIMNEATRWGFTQALTKAALYDAAINHGESGVKAIIRNANTALGNSGQVAPVIGYNGITENAWLQKFLEKRRDVLAADSTWVQAVDRVAAYEKQRRVGNWSLGTALRNDVRARDCWGTTYPASGYTVRVINPDGTWSTPASYTYACQ</sequence>
<feature type="chain" id="PRO_5017345636" description="Chitosanase" evidence="1">
    <location>
        <begin position="23"/>
        <end position="439"/>
    </location>
</feature>
<evidence type="ECO:0000313" key="2">
    <source>
        <dbReference type="EMBL" id="RKH38258.1"/>
    </source>
</evidence>
<gene>
    <name evidence="2" type="ORF">D7X12_26885</name>
</gene>
<reference evidence="3" key="1">
    <citation type="submission" date="2018-09" db="EMBL/GenBank/DDBJ databases">
        <authorList>
            <person name="Livingstone P.G."/>
            <person name="Whitworth D.E."/>
        </authorList>
    </citation>
    <scope>NUCLEOTIDE SEQUENCE [LARGE SCALE GENOMIC DNA]</scope>
    <source>
        <strain evidence="3">CA040B</strain>
    </source>
</reference>
<keyword evidence="1" id="KW-0732">Signal</keyword>
<dbReference type="InterPro" id="IPR000400">
    <property type="entry name" value="Glyco_hydro_46"/>
</dbReference>
<evidence type="ECO:0000313" key="3">
    <source>
        <dbReference type="Proteomes" id="UP000273405"/>
    </source>
</evidence>
<dbReference type="Gene3D" id="1.20.141.10">
    <property type="entry name" value="Chitosanase, subunit A, domain 1"/>
    <property type="match status" value="1"/>
</dbReference>
<feature type="signal peptide" evidence="1">
    <location>
        <begin position="1"/>
        <end position="22"/>
    </location>
</feature>
<accession>A0A3A8N197</accession>
<dbReference type="OrthoDB" id="1551268at2"/>